<name>J7SCD7_9APHY</name>
<accession>J7SCD7</accession>
<organism evidence="1 2">
    <name type="scientific">Fibroporia radiculosa</name>
    <dbReference type="NCBI Taxonomy" id="599839"/>
    <lineage>
        <taxon>Eukaryota</taxon>
        <taxon>Fungi</taxon>
        <taxon>Dikarya</taxon>
        <taxon>Basidiomycota</taxon>
        <taxon>Agaricomycotina</taxon>
        <taxon>Agaricomycetes</taxon>
        <taxon>Polyporales</taxon>
        <taxon>Fibroporiaceae</taxon>
        <taxon>Fibroporia</taxon>
    </lineage>
</organism>
<gene>
    <name evidence="1" type="ORF">FIBRA_09412</name>
</gene>
<proteinExistence type="predicted"/>
<dbReference type="AlphaFoldDB" id="J7SCD7"/>
<dbReference type="Proteomes" id="UP000006352">
    <property type="component" value="Unassembled WGS sequence"/>
</dbReference>
<dbReference type="RefSeq" id="XP_012177107.1">
    <property type="nucleotide sequence ID" value="XM_012321717.1"/>
</dbReference>
<dbReference type="HOGENOM" id="CLU_3384749_0_0_1"/>
<evidence type="ECO:0000313" key="1">
    <source>
        <dbReference type="EMBL" id="CCM07086.1"/>
    </source>
</evidence>
<keyword evidence="2" id="KW-1185">Reference proteome</keyword>
<dbReference type="InParanoid" id="J7SCD7"/>
<sequence length="33" mass="4089">MAFDISFQSILNSGYCVSEHRPYRSWCRDNWRY</sequence>
<dbReference type="GeneID" id="24101986"/>
<dbReference type="EMBL" id="HE797642">
    <property type="protein sequence ID" value="CCM07086.1"/>
    <property type="molecule type" value="Genomic_DNA"/>
</dbReference>
<reference evidence="1 2" key="1">
    <citation type="journal article" date="2012" name="Appl. Environ. Microbiol.">
        <title>Short-read sequencing for genomic analysis of the brown rot fungus Fibroporia radiculosa.</title>
        <authorList>
            <person name="Tang J.D."/>
            <person name="Perkins A.D."/>
            <person name="Sonstegard T.S."/>
            <person name="Schroeder S.G."/>
            <person name="Burgess S.C."/>
            <person name="Diehl S.V."/>
        </authorList>
    </citation>
    <scope>NUCLEOTIDE SEQUENCE [LARGE SCALE GENOMIC DNA]</scope>
    <source>
        <strain evidence="1 2">TFFH 294</strain>
    </source>
</reference>
<protein>
    <submittedName>
        <fullName evidence="1">Uncharacterized protein</fullName>
    </submittedName>
</protein>
<evidence type="ECO:0000313" key="2">
    <source>
        <dbReference type="Proteomes" id="UP000006352"/>
    </source>
</evidence>